<dbReference type="AlphaFoldDB" id="A0A248TM82"/>
<gene>
    <name evidence="1" type="ORF">CKF48_19335</name>
</gene>
<reference evidence="1 2" key="1">
    <citation type="submission" date="2017-08" db="EMBL/GenBank/DDBJ databases">
        <title>Complete Genome Sequence of Bacillus kochii Oregon-R-modENCODE STRAIN BDGP4, isolated from Drosophila melanogaster gut.</title>
        <authorList>
            <person name="Wan K.H."/>
            <person name="Yu C."/>
            <person name="Park S."/>
            <person name="Hammonds A.S."/>
            <person name="Booth B.W."/>
            <person name="Celniker S.E."/>
        </authorList>
    </citation>
    <scope>NUCLEOTIDE SEQUENCE [LARGE SCALE GENOMIC DNA]</scope>
    <source>
        <strain evidence="1 2">BDGP4</strain>
    </source>
</reference>
<dbReference type="RefSeq" id="WP_095372835.1">
    <property type="nucleotide sequence ID" value="NZ_CP022983.1"/>
</dbReference>
<accession>A0A248TM82</accession>
<evidence type="ECO:0000313" key="1">
    <source>
        <dbReference type="EMBL" id="ASV69272.1"/>
    </source>
</evidence>
<keyword evidence="2" id="KW-1185">Reference proteome</keyword>
<name>A0A248TM82_9BACI</name>
<dbReference type="EMBL" id="CP022983">
    <property type="protein sequence ID" value="ASV69272.1"/>
    <property type="molecule type" value="Genomic_DNA"/>
</dbReference>
<protein>
    <submittedName>
        <fullName evidence="1">Uncharacterized protein</fullName>
    </submittedName>
</protein>
<evidence type="ECO:0000313" key="2">
    <source>
        <dbReference type="Proteomes" id="UP000215137"/>
    </source>
</evidence>
<dbReference type="KEGG" id="bko:CKF48_19335"/>
<dbReference type="OrthoDB" id="2891155at2"/>
<proteinExistence type="predicted"/>
<dbReference type="Proteomes" id="UP000215137">
    <property type="component" value="Chromosome"/>
</dbReference>
<sequence>MIGKSIKEGGHMYRFRINEREWILRFAINVDADDIEKNIIFQSIVKMGHEILHYNHGDSFILFDKDIGAIIFSIETIPSYILTVANIINEVDWFQIKNGIVSRKKDQH</sequence>
<organism evidence="1 2">
    <name type="scientific">Cytobacillus kochii</name>
    <dbReference type="NCBI Taxonomy" id="859143"/>
    <lineage>
        <taxon>Bacteria</taxon>
        <taxon>Bacillati</taxon>
        <taxon>Bacillota</taxon>
        <taxon>Bacilli</taxon>
        <taxon>Bacillales</taxon>
        <taxon>Bacillaceae</taxon>
        <taxon>Cytobacillus</taxon>
    </lineage>
</organism>